<accession>A0A0N8PSW6</accession>
<dbReference type="SMART" id="SM00448">
    <property type="entry name" value="REC"/>
    <property type="match status" value="1"/>
</dbReference>
<sequence length="510" mass="56768">MPTVLAIDDAQESLISVRIAARGCRLLTATTGEEAMRMIAEHIQSVDAVILDLMLPDIDGAMLCATIRQHHAMVPIIPITGHPEALRKIEHMGVSLPIIKPAESTEIRRALQEVLGMSLPAVELDASQQAIQQQFDFSTRATNGGGYTANGHIAGVLDYEERPELLSVRGATWEDLDLALVEKHIQRAISRRGYDGTDDPLGYLRHHECVVGSGFHPTPTLVGLIAFGIRPERFLTAEIDIAKFSTPYEEPGAIVKRRTITGTAFTQIEGSLAFLDTLNPQRSRMEGAERIDEHAISPHVLREVVNNAVLHRDWSVRGAGIQIKLFPDRLEVMSPGGLPPGVTVDTIGRTPGVRRNPVLAELLRNAGYVERFGIGYKLIYRVLEEWGLSAPTIIDHGGFFSVSIPALRFEPREVPLAGAQPIPPTLTGRLREIVTTVEQLGGAATRAEVQEQLRRIMEQRSNEQPRKNLERLYAVDRRQLQRDLTELVQIGLLFEEGRTNKRRYYRQRPH</sequence>
<evidence type="ECO:0000259" key="2">
    <source>
        <dbReference type="PROSITE" id="PS50110"/>
    </source>
</evidence>
<dbReference type="EMBL" id="LJCR01000162">
    <property type="protein sequence ID" value="KPV53869.1"/>
    <property type="molecule type" value="Genomic_DNA"/>
</dbReference>
<dbReference type="PANTHER" id="PTHR30595:SF6">
    <property type="entry name" value="SCHLAFEN ALBA-2 DOMAIN-CONTAINING PROTEIN"/>
    <property type="match status" value="1"/>
</dbReference>
<evidence type="ECO:0000313" key="3">
    <source>
        <dbReference type="EMBL" id="KPV53869.1"/>
    </source>
</evidence>
<dbReference type="Pfam" id="PF13749">
    <property type="entry name" value="HATPase_c_4"/>
    <property type="match status" value="1"/>
</dbReference>
<dbReference type="PANTHER" id="PTHR30595">
    <property type="entry name" value="GLPR-RELATED TRANSCRIPTIONAL REPRESSOR"/>
    <property type="match status" value="1"/>
</dbReference>
<proteinExistence type="predicted"/>
<dbReference type="CDD" id="cd00156">
    <property type="entry name" value="REC"/>
    <property type="match status" value="1"/>
</dbReference>
<dbReference type="PROSITE" id="PS50110">
    <property type="entry name" value="RESPONSE_REGULATORY"/>
    <property type="match status" value="1"/>
</dbReference>
<evidence type="ECO:0000313" key="4">
    <source>
        <dbReference type="Proteomes" id="UP000050509"/>
    </source>
</evidence>
<keyword evidence="1" id="KW-0597">Phosphoprotein</keyword>
<keyword evidence="4" id="KW-1185">Reference proteome</keyword>
<dbReference type="Proteomes" id="UP000050509">
    <property type="component" value="Unassembled WGS sequence"/>
</dbReference>
<feature type="modified residue" description="4-aspartylphosphate" evidence="1">
    <location>
        <position position="52"/>
    </location>
</feature>
<comment type="caution">
    <text evidence="3">The sequence shown here is derived from an EMBL/GenBank/DDBJ whole genome shotgun (WGS) entry which is preliminary data.</text>
</comment>
<dbReference type="SUPFAM" id="SSF52172">
    <property type="entry name" value="CheY-like"/>
    <property type="match status" value="1"/>
</dbReference>
<dbReference type="GO" id="GO:0000160">
    <property type="term" value="P:phosphorelay signal transduction system"/>
    <property type="evidence" value="ECO:0007669"/>
    <property type="project" value="InterPro"/>
</dbReference>
<dbReference type="Pfam" id="PF00072">
    <property type="entry name" value="Response_reg"/>
    <property type="match status" value="1"/>
</dbReference>
<reference evidence="3 4" key="1">
    <citation type="submission" date="2015-09" db="EMBL/GenBank/DDBJ databases">
        <title>Draft genome sequence of Kouleothrix aurantiaca JCM 19913.</title>
        <authorList>
            <person name="Hemp J."/>
        </authorList>
    </citation>
    <scope>NUCLEOTIDE SEQUENCE [LARGE SCALE GENOMIC DNA]</scope>
    <source>
        <strain evidence="3 4">COM-B</strain>
    </source>
</reference>
<dbReference type="InterPro" id="IPR001789">
    <property type="entry name" value="Sig_transdc_resp-reg_receiver"/>
</dbReference>
<feature type="domain" description="Response regulatory" evidence="2">
    <location>
        <begin position="1"/>
        <end position="115"/>
    </location>
</feature>
<dbReference type="AlphaFoldDB" id="A0A0N8PSW6"/>
<dbReference type="Gene3D" id="3.30.565.60">
    <property type="match status" value="1"/>
</dbReference>
<evidence type="ECO:0000256" key="1">
    <source>
        <dbReference type="PROSITE-ProRule" id="PRU00169"/>
    </source>
</evidence>
<dbReference type="Gene3D" id="3.40.50.2300">
    <property type="match status" value="1"/>
</dbReference>
<gene>
    <name evidence="3" type="ORF">SE17_07140</name>
</gene>
<dbReference type="InterPro" id="IPR011006">
    <property type="entry name" value="CheY-like_superfamily"/>
</dbReference>
<organism evidence="3 4">
    <name type="scientific">Kouleothrix aurantiaca</name>
    <dbReference type="NCBI Taxonomy" id="186479"/>
    <lineage>
        <taxon>Bacteria</taxon>
        <taxon>Bacillati</taxon>
        <taxon>Chloroflexota</taxon>
        <taxon>Chloroflexia</taxon>
        <taxon>Chloroflexales</taxon>
        <taxon>Roseiflexineae</taxon>
        <taxon>Roseiflexaceae</taxon>
        <taxon>Kouleothrix</taxon>
    </lineage>
</organism>
<name>A0A0N8PSW6_9CHLR</name>
<dbReference type="InterPro" id="IPR038475">
    <property type="entry name" value="RecG_C_sf"/>
</dbReference>
<protein>
    <recommendedName>
        <fullName evidence="2">Response regulatory domain-containing protein</fullName>
    </recommendedName>
</protein>